<dbReference type="PANTHER" id="PTHR43432">
    <property type="entry name" value="SLR0285 PROTEIN"/>
    <property type="match status" value="1"/>
</dbReference>
<reference evidence="6 7" key="1">
    <citation type="submission" date="2019-06" db="EMBL/GenBank/DDBJ databases">
        <title>Whole genome shotgun sequence of Cellulomonas gelida NBRC 3748.</title>
        <authorList>
            <person name="Hosoyama A."/>
            <person name="Uohara A."/>
            <person name="Ohji S."/>
            <person name="Ichikawa N."/>
        </authorList>
    </citation>
    <scope>NUCLEOTIDE SEQUENCE [LARGE SCALE GENOMIC DNA]</scope>
    <source>
        <strain evidence="6 7">NBRC 3748</strain>
    </source>
</reference>
<dbReference type="GO" id="GO:0051536">
    <property type="term" value="F:iron-sulfur cluster binding"/>
    <property type="evidence" value="ECO:0007669"/>
    <property type="project" value="UniProtKB-KW"/>
</dbReference>
<name>A0A4Y3KLJ7_9CELL</name>
<dbReference type="SFLD" id="SFLDG01084">
    <property type="entry name" value="Uncharacterised_Radical_SAM_Su"/>
    <property type="match status" value="1"/>
</dbReference>
<proteinExistence type="predicted"/>
<keyword evidence="2" id="KW-0408">Iron</keyword>
<dbReference type="GO" id="GO:0046872">
    <property type="term" value="F:metal ion binding"/>
    <property type="evidence" value="ECO:0007669"/>
    <property type="project" value="UniProtKB-KW"/>
</dbReference>
<dbReference type="Gene3D" id="3.80.30.30">
    <property type="match status" value="1"/>
</dbReference>
<dbReference type="SFLD" id="SFLDS00029">
    <property type="entry name" value="Radical_SAM"/>
    <property type="match status" value="1"/>
</dbReference>
<dbReference type="GO" id="GO:0003824">
    <property type="term" value="F:catalytic activity"/>
    <property type="evidence" value="ECO:0007669"/>
    <property type="project" value="InterPro"/>
</dbReference>
<dbReference type="InterPro" id="IPR006638">
    <property type="entry name" value="Elp3/MiaA/NifB-like_rSAM"/>
</dbReference>
<dbReference type="Pfam" id="PF04055">
    <property type="entry name" value="Radical_SAM"/>
    <property type="match status" value="1"/>
</dbReference>
<dbReference type="NCBIfam" id="NF038135">
    <property type="entry name" value="rSAM_Rv2578c"/>
    <property type="match status" value="1"/>
</dbReference>
<keyword evidence="1" id="KW-0479">Metal-binding</keyword>
<dbReference type="InterPro" id="IPR040086">
    <property type="entry name" value="MJ0683-like"/>
</dbReference>
<dbReference type="EMBL" id="BJLQ01000012">
    <property type="protein sequence ID" value="GEA84254.1"/>
    <property type="molecule type" value="Genomic_DNA"/>
</dbReference>
<evidence type="ECO:0000256" key="1">
    <source>
        <dbReference type="ARBA" id="ARBA00022723"/>
    </source>
</evidence>
<dbReference type="PANTHER" id="PTHR43432:SF3">
    <property type="entry name" value="SLR0285 PROTEIN"/>
    <property type="match status" value="1"/>
</dbReference>
<dbReference type="PROSITE" id="PS51918">
    <property type="entry name" value="RADICAL_SAM"/>
    <property type="match status" value="1"/>
</dbReference>
<evidence type="ECO:0000256" key="3">
    <source>
        <dbReference type="ARBA" id="ARBA00023014"/>
    </source>
</evidence>
<evidence type="ECO:0000256" key="2">
    <source>
        <dbReference type="ARBA" id="ARBA00023004"/>
    </source>
</evidence>
<dbReference type="AlphaFoldDB" id="A0A4Y3KLJ7"/>
<evidence type="ECO:0000259" key="5">
    <source>
        <dbReference type="PROSITE" id="PS51918"/>
    </source>
</evidence>
<dbReference type="SMART" id="SM00729">
    <property type="entry name" value="Elp3"/>
    <property type="match status" value="1"/>
</dbReference>
<dbReference type="SUPFAM" id="SSF102114">
    <property type="entry name" value="Radical SAM enzymes"/>
    <property type="match status" value="1"/>
</dbReference>
<comment type="caution">
    <text evidence="6">The sequence shown here is derived from an EMBL/GenBank/DDBJ whole genome shotgun (WGS) entry which is preliminary data.</text>
</comment>
<dbReference type="InterPro" id="IPR058240">
    <property type="entry name" value="rSAM_sf"/>
</dbReference>
<dbReference type="CDD" id="cd01335">
    <property type="entry name" value="Radical_SAM"/>
    <property type="match status" value="1"/>
</dbReference>
<evidence type="ECO:0000313" key="6">
    <source>
        <dbReference type="EMBL" id="GEA84254.1"/>
    </source>
</evidence>
<feature type="domain" description="Radical SAM core" evidence="5">
    <location>
        <begin position="53"/>
        <end position="305"/>
    </location>
</feature>
<evidence type="ECO:0000313" key="7">
    <source>
        <dbReference type="Proteomes" id="UP000320461"/>
    </source>
</evidence>
<dbReference type="Proteomes" id="UP000320461">
    <property type="component" value="Unassembled WGS sequence"/>
</dbReference>
<keyword evidence="3" id="KW-0411">Iron-sulfur</keyword>
<accession>A0A4Y3KLJ7</accession>
<dbReference type="RefSeq" id="WP_141370019.1">
    <property type="nucleotide sequence ID" value="NZ_BJLQ01000012.1"/>
</dbReference>
<protein>
    <submittedName>
        <fullName evidence="6">Radical SAM protein</fullName>
    </submittedName>
</protein>
<feature type="region of interest" description="Disordered" evidence="4">
    <location>
        <begin position="310"/>
        <end position="344"/>
    </location>
</feature>
<dbReference type="OrthoDB" id="9785699at2"/>
<feature type="compositionally biased region" description="Basic and acidic residues" evidence="4">
    <location>
        <begin position="310"/>
        <end position="343"/>
    </location>
</feature>
<sequence>MRWDGQKIEADEGALPGLELPGLVRTVRTPEFAGVTFHEVRARSALSRVPDASQVPFRWTVNPMRGCLHRCVYCFARGTHRYLELDAGRDFDTQIVVKTNVAEVLRSELAKPSWGREHVALGTNTDPYQRAEGRYRLMPDVIDALAGAATSLSILTKGTLLRRDLPLLEAAAREVPVSLAVSIAVLDDELQQSLEPGTPTAKARLDLVRAIRDAGLPVHVMVAPVLPWLTDSTDHLERLFAAVAEAGAGRASVLPLHLRPGAREWFLSWLGRERPDLVAGYGRVYGSGSYAHGEYRAWLSARARPLLAKHGLDPDAHGRRAHDQRAQEDQQRRAGGPRHRDGAGLRWGKRSVAAAHAAAAEVQPSLF</sequence>
<gene>
    <name evidence="6" type="ORF">CGE01nite_15050</name>
</gene>
<evidence type="ECO:0000256" key="4">
    <source>
        <dbReference type="SAM" id="MobiDB-lite"/>
    </source>
</evidence>
<dbReference type="InterPro" id="IPR007197">
    <property type="entry name" value="rSAM"/>
</dbReference>
<keyword evidence="7" id="KW-1185">Reference proteome</keyword>
<organism evidence="6 7">
    <name type="scientific">Cellulomonas gelida</name>
    <dbReference type="NCBI Taxonomy" id="1712"/>
    <lineage>
        <taxon>Bacteria</taxon>
        <taxon>Bacillati</taxon>
        <taxon>Actinomycetota</taxon>
        <taxon>Actinomycetes</taxon>
        <taxon>Micrococcales</taxon>
        <taxon>Cellulomonadaceae</taxon>
        <taxon>Cellulomonas</taxon>
    </lineage>
</organism>